<sequence length="224" mass="24708">MSKLLPFLLALCACQTPVTTPESFQILEISPREQFTNEPTRVIVRLDQEPRFLVDYGNKSVRMLEEPVLELGSRLVVPLDTYLGHGQFQGTVGPGLGIGLHEARVKLGDGREATFSGSFEVRNPSEQPVQGYWFDSISTQYVNERFSIIIHAEGPNAELFEGRVTVELYRGGVPTGISARTGRFSKGIGTQDLTIDTPGNYIVVVEDDQGHHATSNAFDVVQKN</sequence>
<dbReference type="Proteomes" id="UP000028547">
    <property type="component" value="Unassembled WGS sequence"/>
</dbReference>
<comment type="caution">
    <text evidence="1">The sequence shown here is derived from an EMBL/GenBank/DDBJ whole genome shotgun (WGS) entry which is preliminary data.</text>
</comment>
<evidence type="ECO:0000313" key="1">
    <source>
        <dbReference type="EMBL" id="KFA93144.1"/>
    </source>
</evidence>
<gene>
    <name evidence="1" type="ORF">Q664_11150</name>
</gene>
<protein>
    <submittedName>
        <fullName evidence="1">Uncharacterized protein</fullName>
    </submittedName>
</protein>
<accession>A0A084SXF9</accession>
<dbReference type="RefSeq" id="WP_043393234.1">
    <property type="nucleotide sequence ID" value="NZ_JPMI01000069.1"/>
</dbReference>
<organism evidence="1 2">
    <name type="scientific">Archangium violaceum Cb vi76</name>
    <dbReference type="NCBI Taxonomy" id="1406225"/>
    <lineage>
        <taxon>Bacteria</taxon>
        <taxon>Pseudomonadati</taxon>
        <taxon>Myxococcota</taxon>
        <taxon>Myxococcia</taxon>
        <taxon>Myxococcales</taxon>
        <taxon>Cystobacterineae</taxon>
        <taxon>Archangiaceae</taxon>
        <taxon>Archangium</taxon>
    </lineage>
</organism>
<reference evidence="1 2" key="1">
    <citation type="submission" date="2014-07" db="EMBL/GenBank/DDBJ databases">
        <title>Draft Genome Sequence of Gephyronic Acid Producer, Cystobacter violaceus Strain Cb vi76.</title>
        <authorList>
            <person name="Stevens D.C."/>
            <person name="Young J."/>
            <person name="Carmichael R."/>
            <person name="Tan J."/>
            <person name="Taylor R.E."/>
        </authorList>
    </citation>
    <scope>NUCLEOTIDE SEQUENCE [LARGE SCALE GENOMIC DNA]</scope>
    <source>
        <strain evidence="1 2">Cb vi76</strain>
    </source>
</reference>
<dbReference type="AlphaFoldDB" id="A0A084SXF9"/>
<proteinExistence type="predicted"/>
<name>A0A084SXF9_9BACT</name>
<evidence type="ECO:0000313" key="2">
    <source>
        <dbReference type="Proteomes" id="UP000028547"/>
    </source>
</evidence>
<dbReference type="EMBL" id="JPMI01000069">
    <property type="protein sequence ID" value="KFA93144.1"/>
    <property type="molecule type" value="Genomic_DNA"/>
</dbReference>